<proteinExistence type="predicted"/>
<evidence type="ECO:0000313" key="3">
    <source>
        <dbReference type="EMBL" id="TYB45772.1"/>
    </source>
</evidence>
<protein>
    <submittedName>
        <fullName evidence="3">Flavin reductase family protein</fullName>
    </submittedName>
</protein>
<evidence type="ECO:0000313" key="4">
    <source>
        <dbReference type="Proteomes" id="UP000323380"/>
    </source>
</evidence>
<organism evidence="3 4">
    <name type="scientific">Actinomadura chibensis</name>
    <dbReference type="NCBI Taxonomy" id="392828"/>
    <lineage>
        <taxon>Bacteria</taxon>
        <taxon>Bacillati</taxon>
        <taxon>Actinomycetota</taxon>
        <taxon>Actinomycetes</taxon>
        <taxon>Streptosporangiales</taxon>
        <taxon>Thermomonosporaceae</taxon>
        <taxon>Actinomadura</taxon>
    </lineage>
</organism>
<dbReference type="GO" id="GO:0010181">
    <property type="term" value="F:FMN binding"/>
    <property type="evidence" value="ECO:0007669"/>
    <property type="project" value="InterPro"/>
</dbReference>
<dbReference type="InterPro" id="IPR012349">
    <property type="entry name" value="Split_barrel_FMN-bd"/>
</dbReference>
<dbReference type="PANTHER" id="PTHR30466">
    <property type="entry name" value="FLAVIN REDUCTASE"/>
    <property type="match status" value="1"/>
</dbReference>
<dbReference type="GO" id="GO:0042602">
    <property type="term" value="F:riboflavin reductase (NADPH) activity"/>
    <property type="evidence" value="ECO:0007669"/>
    <property type="project" value="TreeGrafter"/>
</dbReference>
<dbReference type="GO" id="GO:0006208">
    <property type="term" value="P:pyrimidine nucleobase catabolic process"/>
    <property type="evidence" value="ECO:0007669"/>
    <property type="project" value="TreeGrafter"/>
</dbReference>
<dbReference type="AlphaFoldDB" id="A0A5D0NMT8"/>
<keyword evidence="4" id="KW-1185">Reference proteome</keyword>
<comment type="caution">
    <text evidence="3">The sequence shown here is derived from an EMBL/GenBank/DDBJ whole genome shotgun (WGS) entry which is preliminary data.</text>
</comment>
<dbReference type="InterPro" id="IPR050268">
    <property type="entry name" value="NADH-dep_flavin_reductase"/>
</dbReference>
<dbReference type="EMBL" id="VSFG01000003">
    <property type="protein sequence ID" value="TYB45772.1"/>
    <property type="molecule type" value="Genomic_DNA"/>
</dbReference>
<dbReference type="SUPFAM" id="SSF50475">
    <property type="entry name" value="FMN-binding split barrel"/>
    <property type="match status" value="1"/>
</dbReference>
<keyword evidence="1" id="KW-0560">Oxidoreductase</keyword>
<dbReference type="Pfam" id="PF01613">
    <property type="entry name" value="Flavin_Reduct"/>
    <property type="match status" value="1"/>
</dbReference>
<dbReference type="SMART" id="SM00903">
    <property type="entry name" value="Flavin_Reduct"/>
    <property type="match status" value="1"/>
</dbReference>
<accession>A0A5D0NMT8</accession>
<name>A0A5D0NMT8_9ACTN</name>
<dbReference type="STRING" id="1220554.GCA_001552135_07191"/>
<dbReference type="Gene3D" id="2.30.110.10">
    <property type="entry name" value="Electron Transport, Fmn-binding Protein, Chain A"/>
    <property type="match status" value="1"/>
</dbReference>
<gene>
    <name evidence="3" type="ORF">FXF69_19820</name>
</gene>
<reference evidence="3 4" key="1">
    <citation type="submission" date="2019-08" db="EMBL/GenBank/DDBJ databases">
        <title>Actinomadura sp. nov. CYP1-5 isolated from mountain soil.</title>
        <authorList>
            <person name="Songsumanus A."/>
            <person name="Kuncharoen N."/>
            <person name="Kudo T."/>
            <person name="Yuki M."/>
            <person name="Igarashi Y."/>
            <person name="Tanasupawat S."/>
        </authorList>
    </citation>
    <scope>NUCLEOTIDE SEQUENCE [LARGE SCALE GENOMIC DNA]</scope>
    <source>
        <strain evidence="3 4">JCM 14158</strain>
    </source>
</reference>
<dbReference type="PANTHER" id="PTHR30466:SF1">
    <property type="entry name" value="FMN REDUCTASE (NADH) RUTF"/>
    <property type="match status" value="1"/>
</dbReference>
<sequence>MTVGGETPHAMTANSFTSVSLDPPLVLVCVGHDAVMHACMEGAEHFGISVLAAHQHALARHFADRGRPLGAAQFESVDWSPGPATGAPVIGGALAALECEVWRRYEGGDHSIFVGRILSLERRPHDAALLFHAGRMLSLDHARSLPRPS</sequence>
<dbReference type="InterPro" id="IPR002563">
    <property type="entry name" value="Flavin_Rdtase-like_dom"/>
</dbReference>
<feature type="domain" description="Flavin reductase like" evidence="2">
    <location>
        <begin position="1"/>
        <end position="138"/>
    </location>
</feature>
<evidence type="ECO:0000256" key="1">
    <source>
        <dbReference type="ARBA" id="ARBA00023002"/>
    </source>
</evidence>
<evidence type="ECO:0000259" key="2">
    <source>
        <dbReference type="SMART" id="SM00903"/>
    </source>
</evidence>
<dbReference type="Proteomes" id="UP000323380">
    <property type="component" value="Unassembled WGS sequence"/>
</dbReference>